<name>A0ABX1J0A0_9PSEU</name>
<dbReference type="SMART" id="SM00116">
    <property type="entry name" value="CBS"/>
    <property type="match status" value="2"/>
</dbReference>
<dbReference type="EMBL" id="JAAXLS010000001">
    <property type="protein sequence ID" value="NKQ51790.1"/>
    <property type="molecule type" value="Genomic_DNA"/>
</dbReference>
<dbReference type="InterPro" id="IPR046342">
    <property type="entry name" value="CBS_dom_sf"/>
</dbReference>
<evidence type="ECO:0000256" key="2">
    <source>
        <dbReference type="PROSITE-ProRule" id="PRU00703"/>
    </source>
</evidence>
<comment type="caution">
    <text evidence="4">The sequence shown here is derived from an EMBL/GenBank/DDBJ whole genome shotgun (WGS) entry which is preliminary data.</text>
</comment>
<evidence type="ECO:0000313" key="5">
    <source>
        <dbReference type="Proteomes" id="UP000715441"/>
    </source>
</evidence>
<dbReference type="Gene3D" id="3.10.580.10">
    <property type="entry name" value="CBS-domain"/>
    <property type="match status" value="1"/>
</dbReference>
<dbReference type="InterPro" id="IPR000644">
    <property type="entry name" value="CBS_dom"/>
</dbReference>
<gene>
    <name evidence="4" type="ORF">HFP15_02715</name>
</gene>
<keyword evidence="1 2" id="KW-0129">CBS domain</keyword>
<dbReference type="PROSITE" id="PS51371">
    <property type="entry name" value="CBS"/>
    <property type="match status" value="2"/>
</dbReference>
<evidence type="ECO:0000313" key="4">
    <source>
        <dbReference type="EMBL" id="NKQ51790.1"/>
    </source>
</evidence>
<evidence type="ECO:0000256" key="1">
    <source>
        <dbReference type="ARBA" id="ARBA00023122"/>
    </source>
</evidence>
<dbReference type="Proteomes" id="UP000715441">
    <property type="component" value="Unassembled WGS sequence"/>
</dbReference>
<reference evidence="4 5" key="1">
    <citation type="submission" date="2020-04" db="EMBL/GenBank/DDBJ databases">
        <title>Novel species.</title>
        <authorList>
            <person name="Teo W.F.A."/>
            <person name="Lipun K."/>
            <person name="Srisuk N."/>
            <person name="Duangmal K."/>
        </authorList>
    </citation>
    <scope>NUCLEOTIDE SEQUENCE [LARGE SCALE GENOMIC DNA]</scope>
    <source>
        <strain evidence="4 5">K13G38</strain>
    </source>
</reference>
<organism evidence="4 5">
    <name type="scientific">Amycolatopsis acididurans</name>
    <dbReference type="NCBI Taxonomy" id="2724524"/>
    <lineage>
        <taxon>Bacteria</taxon>
        <taxon>Bacillati</taxon>
        <taxon>Actinomycetota</taxon>
        <taxon>Actinomycetes</taxon>
        <taxon>Pseudonocardiales</taxon>
        <taxon>Pseudonocardiaceae</taxon>
        <taxon>Amycolatopsis</taxon>
    </lineage>
</organism>
<accession>A0ABX1J0A0</accession>
<dbReference type="Pfam" id="PF00571">
    <property type="entry name" value="CBS"/>
    <property type="match status" value="2"/>
</dbReference>
<protein>
    <submittedName>
        <fullName evidence="4">CBS domain-containing protein</fullName>
    </submittedName>
</protein>
<dbReference type="PANTHER" id="PTHR43080:SF26">
    <property type="entry name" value="REGULATORY PROTEIN"/>
    <property type="match status" value="1"/>
</dbReference>
<dbReference type="PANTHER" id="PTHR43080">
    <property type="entry name" value="CBS DOMAIN-CONTAINING PROTEIN CBSX3, MITOCHONDRIAL"/>
    <property type="match status" value="1"/>
</dbReference>
<keyword evidence="5" id="KW-1185">Reference proteome</keyword>
<dbReference type="InterPro" id="IPR051257">
    <property type="entry name" value="Diverse_CBS-Domain"/>
</dbReference>
<proteinExistence type="predicted"/>
<dbReference type="RefSeq" id="WP_168510959.1">
    <property type="nucleotide sequence ID" value="NZ_JAAXLS010000001.1"/>
</dbReference>
<evidence type="ECO:0000259" key="3">
    <source>
        <dbReference type="PROSITE" id="PS51371"/>
    </source>
</evidence>
<feature type="domain" description="CBS" evidence="3">
    <location>
        <begin position="85"/>
        <end position="139"/>
    </location>
</feature>
<sequence>MRAAEIMTKPVYGVTGDASIEEAAALMMERGFTTLPVLTAGGHLRGVVTEADLGRARFVAGARGEATPEGGATAGLHARSVCEVMRDNPGTVTPDADLSEVAATMVDARQRCLPVTDADGRVVGIISWRDLLVHLVPGR</sequence>
<feature type="domain" description="CBS" evidence="3">
    <location>
        <begin position="7"/>
        <end position="67"/>
    </location>
</feature>
<dbReference type="SUPFAM" id="SSF54631">
    <property type="entry name" value="CBS-domain pair"/>
    <property type="match status" value="1"/>
</dbReference>